<dbReference type="SUPFAM" id="SSF56281">
    <property type="entry name" value="Metallo-hydrolase/oxidoreductase"/>
    <property type="match status" value="1"/>
</dbReference>
<comment type="caution">
    <text evidence="1">The sequence shown here is derived from an EMBL/GenBank/DDBJ whole genome shotgun (WGS) entry which is preliminary data.</text>
</comment>
<name>A0A645DV37_9ZZZZ</name>
<gene>
    <name evidence="1" type="ORF">SDC9_140134</name>
</gene>
<protein>
    <recommendedName>
        <fullName evidence="2">Lactamase</fullName>
    </recommendedName>
</protein>
<organism evidence="1">
    <name type="scientific">bioreactor metagenome</name>
    <dbReference type="NCBI Taxonomy" id="1076179"/>
    <lineage>
        <taxon>unclassified sequences</taxon>
        <taxon>metagenomes</taxon>
        <taxon>ecological metagenomes</taxon>
    </lineage>
</organism>
<dbReference type="EMBL" id="VSSQ01039863">
    <property type="protein sequence ID" value="MPM92998.1"/>
    <property type="molecule type" value="Genomic_DNA"/>
</dbReference>
<dbReference type="AlphaFoldDB" id="A0A645DV37"/>
<dbReference type="PANTHER" id="PTHR39189:SF1">
    <property type="entry name" value="UPF0173 METAL-DEPENDENT HYDROLASE YTKL"/>
    <property type="match status" value="1"/>
</dbReference>
<reference evidence="1" key="1">
    <citation type="submission" date="2019-08" db="EMBL/GenBank/DDBJ databases">
        <authorList>
            <person name="Kucharzyk K."/>
            <person name="Murdoch R.W."/>
            <person name="Higgins S."/>
            <person name="Loffler F."/>
        </authorList>
    </citation>
    <scope>NUCLEOTIDE SEQUENCE</scope>
</reference>
<sequence>MEITWYGHSCFKMTERGLASVVADPYDSKLIGYEPLKLKADIVTVSHDTPGHNYTTAVKGDAHVLDGPGEFEIGGVFITGIQSNGHVKKGDNELRNTLFLFDFNGINVLHLGDLNRIPSQSEVEDFGPIHVALVPVGGGGALNALKATEIISLLEPNIVIPMHYATPATGETVLKLDPIDKFLSEMGLSNVEKLPSLKVASASSLPDETKVVLLEYQKNS</sequence>
<evidence type="ECO:0008006" key="2">
    <source>
        <dbReference type="Google" id="ProtNLM"/>
    </source>
</evidence>
<dbReference type="Pfam" id="PF13483">
    <property type="entry name" value="Lactamase_B_3"/>
    <property type="match status" value="1"/>
</dbReference>
<evidence type="ECO:0000313" key="1">
    <source>
        <dbReference type="EMBL" id="MPM92998.1"/>
    </source>
</evidence>
<accession>A0A645DV37</accession>
<dbReference type="Gene3D" id="3.60.15.10">
    <property type="entry name" value="Ribonuclease Z/Hydroxyacylglutathione hydrolase-like"/>
    <property type="match status" value="1"/>
</dbReference>
<proteinExistence type="predicted"/>
<dbReference type="InterPro" id="IPR036866">
    <property type="entry name" value="RibonucZ/Hydroxyglut_hydro"/>
</dbReference>
<dbReference type="PANTHER" id="PTHR39189">
    <property type="entry name" value="UPF0173 METAL-DEPENDENT HYDROLASE YTKL"/>
    <property type="match status" value="1"/>
</dbReference>